<evidence type="ECO:0000313" key="2">
    <source>
        <dbReference type="Proteomes" id="UP000777438"/>
    </source>
</evidence>
<reference evidence="1 2" key="1">
    <citation type="journal article" date="2021" name="Nat. Commun.">
        <title>Genetic determinants of endophytism in the Arabidopsis root mycobiome.</title>
        <authorList>
            <person name="Mesny F."/>
            <person name="Miyauchi S."/>
            <person name="Thiergart T."/>
            <person name="Pickel B."/>
            <person name="Atanasova L."/>
            <person name="Karlsson M."/>
            <person name="Huettel B."/>
            <person name="Barry K.W."/>
            <person name="Haridas S."/>
            <person name="Chen C."/>
            <person name="Bauer D."/>
            <person name="Andreopoulos W."/>
            <person name="Pangilinan J."/>
            <person name="LaButti K."/>
            <person name="Riley R."/>
            <person name="Lipzen A."/>
            <person name="Clum A."/>
            <person name="Drula E."/>
            <person name="Henrissat B."/>
            <person name="Kohler A."/>
            <person name="Grigoriev I.V."/>
            <person name="Martin F.M."/>
            <person name="Hacquard S."/>
        </authorList>
    </citation>
    <scope>NUCLEOTIDE SEQUENCE [LARGE SCALE GENOMIC DNA]</scope>
    <source>
        <strain evidence="1 2">MPI-CAGE-CH-0241</strain>
    </source>
</reference>
<sequence>MASYLITGASRGLGFEFVRQLAQDPGNVVIGLVRNKKSTEEKIHRELKQHANVHIVQADLEDYVSIQNSVPDVSNITGGSLDYIIANAAIVSSYSAFDSLGTLGKDPAGLEKDLLESFKVNVVGNIHLFNSYMPLILKGNVKKVITLSTGMADLDLVNKFELAIAAPYAISKVGVNAAVAKYNAEYGKDGVLFLAISPGLVDTGNNVNVPEEHAAGFAEMTRKFALYAPHFKGPATAEESVNDMLTVINKATVETYGGAFVSHKGNKEWL</sequence>
<protein>
    <submittedName>
        <fullName evidence="1">Uncharacterized protein</fullName>
    </submittedName>
</protein>
<dbReference type="AlphaFoldDB" id="A0A9P9AK10"/>
<dbReference type="Proteomes" id="UP000777438">
    <property type="component" value="Unassembled WGS sequence"/>
</dbReference>
<comment type="caution">
    <text evidence="1">The sequence shown here is derived from an EMBL/GenBank/DDBJ whole genome shotgun (WGS) entry which is preliminary data.</text>
</comment>
<proteinExistence type="predicted"/>
<dbReference type="Pfam" id="PF00106">
    <property type="entry name" value="adh_short"/>
    <property type="match status" value="1"/>
</dbReference>
<gene>
    <name evidence="1" type="ORF">B0T10DRAFT_552471</name>
</gene>
<dbReference type="SUPFAM" id="SSF51735">
    <property type="entry name" value="NAD(P)-binding Rossmann-fold domains"/>
    <property type="match status" value="1"/>
</dbReference>
<dbReference type="EMBL" id="JAGPYM010000034">
    <property type="protein sequence ID" value="KAH6876624.1"/>
    <property type="molecule type" value="Genomic_DNA"/>
</dbReference>
<dbReference type="Gene3D" id="3.40.50.720">
    <property type="entry name" value="NAD(P)-binding Rossmann-like Domain"/>
    <property type="match status" value="1"/>
</dbReference>
<dbReference type="InterPro" id="IPR052184">
    <property type="entry name" value="SDR_enzymes"/>
</dbReference>
<accession>A0A9P9AK10</accession>
<dbReference type="InterPro" id="IPR036291">
    <property type="entry name" value="NAD(P)-bd_dom_sf"/>
</dbReference>
<dbReference type="CDD" id="cd05325">
    <property type="entry name" value="carb_red_sniffer_like_SDR_c"/>
    <property type="match status" value="1"/>
</dbReference>
<dbReference type="GO" id="GO:0016616">
    <property type="term" value="F:oxidoreductase activity, acting on the CH-OH group of donors, NAD or NADP as acceptor"/>
    <property type="evidence" value="ECO:0007669"/>
    <property type="project" value="TreeGrafter"/>
</dbReference>
<organism evidence="1 2">
    <name type="scientific">Thelonectria olida</name>
    <dbReference type="NCBI Taxonomy" id="1576542"/>
    <lineage>
        <taxon>Eukaryota</taxon>
        <taxon>Fungi</taxon>
        <taxon>Dikarya</taxon>
        <taxon>Ascomycota</taxon>
        <taxon>Pezizomycotina</taxon>
        <taxon>Sordariomycetes</taxon>
        <taxon>Hypocreomycetidae</taxon>
        <taxon>Hypocreales</taxon>
        <taxon>Nectriaceae</taxon>
        <taxon>Thelonectria</taxon>
    </lineage>
</organism>
<keyword evidence="2" id="KW-1185">Reference proteome</keyword>
<dbReference type="PRINTS" id="PR00081">
    <property type="entry name" value="GDHRDH"/>
</dbReference>
<dbReference type="OrthoDB" id="7289984at2759"/>
<evidence type="ECO:0000313" key="1">
    <source>
        <dbReference type="EMBL" id="KAH6876624.1"/>
    </source>
</evidence>
<name>A0A9P9AK10_9HYPO</name>
<dbReference type="PANTHER" id="PTHR45458">
    <property type="entry name" value="SHORT-CHAIN DEHYDROGENASE/REDUCTASE SDR"/>
    <property type="match status" value="1"/>
</dbReference>
<dbReference type="InterPro" id="IPR002347">
    <property type="entry name" value="SDR_fam"/>
</dbReference>
<dbReference type="PANTHER" id="PTHR45458:SF3">
    <property type="entry name" value="CHAIN DEHYDROGENASE (ATSC), PUTATIVE-RELATED"/>
    <property type="match status" value="1"/>
</dbReference>